<proteinExistence type="inferred from homology"/>
<feature type="signal peptide" evidence="5">
    <location>
        <begin position="1"/>
        <end position="21"/>
    </location>
</feature>
<dbReference type="InterPro" id="IPR043137">
    <property type="entry name" value="GGT_ssub_C"/>
</dbReference>
<dbReference type="Pfam" id="PF01019">
    <property type="entry name" value="G_glu_transpept"/>
    <property type="match status" value="1"/>
</dbReference>
<gene>
    <name evidence="6" type="primary">ggt_1</name>
    <name evidence="6" type="ORF">Pla144_02030</name>
</gene>
<keyword evidence="6" id="KW-0012">Acyltransferase</keyword>
<evidence type="ECO:0000256" key="5">
    <source>
        <dbReference type="SAM" id="SignalP"/>
    </source>
</evidence>
<evidence type="ECO:0000256" key="1">
    <source>
        <dbReference type="ARBA" id="ARBA00009381"/>
    </source>
</evidence>
<keyword evidence="4" id="KW-0865">Zymogen</keyword>
<dbReference type="GO" id="GO:0103068">
    <property type="term" value="F:leukotriene C4 gamma-glutamyl transferase activity"/>
    <property type="evidence" value="ECO:0007669"/>
    <property type="project" value="UniProtKB-EC"/>
</dbReference>
<comment type="similarity">
    <text evidence="1">Belongs to the gamma-glutamyltransferase family.</text>
</comment>
<dbReference type="InterPro" id="IPR051792">
    <property type="entry name" value="GGT_bact"/>
</dbReference>
<name>A0A5C6CZR7_9BACT</name>
<dbReference type="Proteomes" id="UP000318437">
    <property type="component" value="Unassembled WGS sequence"/>
</dbReference>
<organism evidence="6 7">
    <name type="scientific">Bythopirellula polymerisocia</name>
    <dbReference type="NCBI Taxonomy" id="2528003"/>
    <lineage>
        <taxon>Bacteria</taxon>
        <taxon>Pseudomonadati</taxon>
        <taxon>Planctomycetota</taxon>
        <taxon>Planctomycetia</taxon>
        <taxon>Pirellulales</taxon>
        <taxon>Lacipirellulaceae</taxon>
        <taxon>Bythopirellula</taxon>
    </lineage>
</organism>
<sequence precursor="true">MTFAKLFVMFIIVFSIASANAQQEVEAEKYAVASGHPSATAVGLEVLRNGGNVIDAAIATSLAVGVTEPYGSGLGGKLILLYREAATGKVYSIVALCSSPAELDAEAFRGLSKDQREHGYLAVGVPGLAAGLDEAYERWGSKPWQELVEPAAELAEAGIEIDATMQGLYKSHVADLQKDSEASDLYLYKGELPPVGARLKNADLAATLRVIGDQGGRAFYEGATAESIVRAAQRAGSAMSLDDFRNYRAEFGDPLVIDYRGHQIYSCPPPLTGGATVLAALEAMEQQPPLAAEAGFLTYANRMGRTYLGLYPEIQDQIGDAETSRSAAEALLTPESAVRLAAAAQKVDPQNPYPKTKNVEAAADGLPSASTTHLVVADAAGNMVSLTQSLSLHFGAAVVAPGTGFLLNDSLSNFSIHDPENVNHVAAGKRARSTIAPILVTQGDRAVLTLGIPGGQRIPTTTTQLLWQFFDRGKTLEQTFAAPRFHLMRPVTAKQPFNLMEFEDDAPASWDQELADLGWKTKRYPRNGHYFGGGNAIQVEKSGKLIGVADPRRTNFVAGD</sequence>
<evidence type="ECO:0000313" key="6">
    <source>
        <dbReference type="EMBL" id="TWU29425.1"/>
    </source>
</evidence>
<dbReference type="InterPro" id="IPR043138">
    <property type="entry name" value="GGT_lsub"/>
</dbReference>
<dbReference type="OrthoDB" id="9781342at2"/>
<keyword evidence="3" id="KW-0378">Hydrolase</keyword>
<dbReference type="Gene3D" id="3.60.20.40">
    <property type="match status" value="1"/>
</dbReference>
<evidence type="ECO:0000313" key="7">
    <source>
        <dbReference type="Proteomes" id="UP000318437"/>
    </source>
</evidence>
<reference evidence="6 7" key="1">
    <citation type="submission" date="2019-02" db="EMBL/GenBank/DDBJ databases">
        <title>Deep-cultivation of Planctomycetes and their phenomic and genomic characterization uncovers novel biology.</title>
        <authorList>
            <person name="Wiegand S."/>
            <person name="Jogler M."/>
            <person name="Boedeker C."/>
            <person name="Pinto D."/>
            <person name="Vollmers J."/>
            <person name="Rivas-Marin E."/>
            <person name="Kohn T."/>
            <person name="Peeters S.H."/>
            <person name="Heuer A."/>
            <person name="Rast P."/>
            <person name="Oberbeckmann S."/>
            <person name="Bunk B."/>
            <person name="Jeske O."/>
            <person name="Meyerdierks A."/>
            <person name="Storesund J.E."/>
            <person name="Kallscheuer N."/>
            <person name="Luecker S."/>
            <person name="Lage O.M."/>
            <person name="Pohl T."/>
            <person name="Merkel B.J."/>
            <person name="Hornburger P."/>
            <person name="Mueller R.-W."/>
            <person name="Bruemmer F."/>
            <person name="Labrenz M."/>
            <person name="Spormann A.M."/>
            <person name="Op Den Camp H."/>
            <person name="Overmann J."/>
            <person name="Amann R."/>
            <person name="Jetten M.S.M."/>
            <person name="Mascher T."/>
            <person name="Medema M.H."/>
            <person name="Devos D.P."/>
            <person name="Kaster A.-K."/>
            <person name="Ovreas L."/>
            <person name="Rohde M."/>
            <person name="Galperin M.Y."/>
            <person name="Jogler C."/>
        </authorList>
    </citation>
    <scope>NUCLEOTIDE SEQUENCE [LARGE SCALE GENOMIC DNA]</scope>
    <source>
        <strain evidence="6 7">Pla144</strain>
    </source>
</reference>
<evidence type="ECO:0000256" key="4">
    <source>
        <dbReference type="ARBA" id="ARBA00023145"/>
    </source>
</evidence>
<dbReference type="EC" id="2.3.2.2" evidence="6"/>
<dbReference type="Gene3D" id="1.10.246.130">
    <property type="match status" value="1"/>
</dbReference>
<dbReference type="SUPFAM" id="SSF56235">
    <property type="entry name" value="N-terminal nucleophile aminohydrolases (Ntn hydrolases)"/>
    <property type="match status" value="1"/>
</dbReference>
<dbReference type="RefSeq" id="WP_146447457.1">
    <property type="nucleotide sequence ID" value="NZ_SJPS01000001.1"/>
</dbReference>
<dbReference type="PANTHER" id="PTHR43199:SF1">
    <property type="entry name" value="GLUTATHIONE HYDROLASE PROENZYME"/>
    <property type="match status" value="1"/>
</dbReference>
<keyword evidence="7" id="KW-1185">Reference proteome</keyword>
<comment type="caution">
    <text evidence="6">The sequence shown here is derived from an EMBL/GenBank/DDBJ whole genome shotgun (WGS) entry which is preliminary data.</text>
</comment>
<evidence type="ECO:0000256" key="3">
    <source>
        <dbReference type="ARBA" id="ARBA00022801"/>
    </source>
</evidence>
<dbReference type="AlphaFoldDB" id="A0A5C6CZR7"/>
<feature type="chain" id="PRO_5022974216" evidence="5">
    <location>
        <begin position="22"/>
        <end position="560"/>
    </location>
</feature>
<protein>
    <submittedName>
        <fullName evidence="6">Gamma-glutamyltranspeptidase</fullName>
        <ecNumber evidence="6">2.3.2.2</ecNumber>
    </submittedName>
</protein>
<dbReference type="PRINTS" id="PR01210">
    <property type="entry name" value="GGTRANSPTASE"/>
</dbReference>
<dbReference type="InterPro" id="IPR029055">
    <property type="entry name" value="Ntn_hydrolases_N"/>
</dbReference>
<dbReference type="GO" id="GO:0016787">
    <property type="term" value="F:hydrolase activity"/>
    <property type="evidence" value="ECO:0007669"/>
    <property type="project" value="UniProtKB-KW"/>
</dbReference>
<accession>A0A5C6CZR7</accession>
<evidence type="ECO:0000256" key="2">
    <source>
        <dbReference type="ARBA" id="ARBA00022679"/>
    </source>
</evidence>
<keyword evidence="5" id="KW-0732">Signal</keyword>
<dbReference type="PANTHER" id="PTHR43199">
    <property type="entry name" value="GLUTATHIONE HYDROLASE"/>
    <property type="match status" value="1"/>
</dbReference>
<keyword evidence="2 6" id="KW-0808">Transferase</keyword>
<dbReference type="EMBL" id="SJPS01000001">
    <property type="protein sequence ID" value="TWU29425.1"/>
    <property type="molecule type" value="Genomic_DNA"/>
</dbReference>